<dbReference type="RefSeq" id="WP_188750244.1">
    <property type="nucleotide sequence ID" value="NZ_BMIK01000005.1"/>
</dbReference>
<feature type="compositionally biased region" description="Polar residues" evidence="1">
    <location>
        <begin position="152"/>
        <end position="162"/>
    </location>
</feature>
<feature type="region of interest" description="Disordered" evidence="1">
    <location>
        <begin position="150"/>
        <end position="170"/>
    </location>
</feature>
<proteinExistence type="predicted"/>
<reference evidence="3" key="1">
    <citation type="journal article" date="2019" name="Int. J. Syst. Evol. Microbiol.">
        <title>The Global Catalogue of Microorganisms (GCM) 10K type strain sequencing project: providing services to taxonomists for standard genome sequencing and annotation.</title>
        <authorList>
            <consortium name="The Broad Institute Genomics Platform"/>
            <consortium name="The Broad Institute Genome Sequencing Center for Infectious Disease"/>
            <person name="Wu L."/>
            <person name="Ma J."/>
        </authorList>
    </citation>
    <scope>NUCLEOTIDE SEQUENCE [LARGE SCALE GENOMIC DNA]</scope>
    <source>
        <strain evidence="3">CGMCC 1.15342</strain>
    </source>
</reference>
<comment type="caution">
    <text evidence="2">The sequence shown here is derived from an EMBL/GenBank/DDBJ whole genome shotgun (WGS) entry which is preliminary data.</text>
</comment>
<sequence>MANYCSNHITFIGPNSDKALSHFASLGNNAFPFLDIYVSEDYVLFESRWSPPIKELNQLAEKLSVSYKLDFDIPHEGRESYSYTCLQEETLEPPAEQVREFINRAQTETQPKGTERLVDDFLLNRTFSLRELGLFSCLLKKRLAEIHRKNDTSQTPWKSNDLSTDRKRGR</sequence>
<accession>A0ABQ1LR65</accession>
<keyword evidence="3" id="KW-1185">Reference proteome</keyword>
<dbReference type="EMBL" id="BMIK01000005">
    <property type="protein sequence ID" value="GGC28330.1"/>
    <property type="molecule type" value="Genomic_DNA"/>
</dbReference>
<name>A0ABQ1LR65_9SPHI</name>
<evidence type="ECO:0000313" key="3">
    <source>
        <dbReference type="Proteomes" id="UP000597338"/>
    </source>
</evidence>
<dbReference type="Proteomes" id="UP000597338">
    <property type="component" value="Unassembled WGS sequence"/>
</dbReference>
<organism evidence="2 3">
    <name type="scientific">Parapedobacter defluvii</name>
    <dbReference type="NCBI Taxonomy" id="2045106"/>
    <lineage>
        <taxon>Bacteria</taxon>
        <taxon>Pseudomonadati</taxon>
        <taxon>Bacteroidota</taxon>
        <taxon>Sphingobacteriia</taxon>
        <taxon>Sphingobacteriales</taxon>
        <taxon>Sphingobacteriaceae</taxon>
        <taxon>Parapedobacter</taxon>
    </lineage>
</organism>
<evidence type="ECO:0000313" key="2">
    <source>
        <dbReference type="EMBL" id="GGC28330.1"/>
    </source>
</evidence>
<protein>
    <submittedName>
        <fullName evidence="2">Uncharacterized protein</fullName>
    </submittedName>
</protein>
<gene>
    <name evidence="2" type="ORF">GCM10011386_20470</name>
</gene>
<evidence type="ECO:0000256" key="1">
    <source>
        <dbReference type="SAM" id="MobiDB-lite"/>
    </source>
</evidence>